<dbReference type="GO" id="GO:0045892">
    <property type="term" value="P:negative regulation of DNA-templated transcription"/>
    <property type="evidence" value="ECO:0007669"/>
    <property type="project" value="TreeGrafter"/>
</dbReference>
<dbReference type="KEGG" id="banc:PU02_1291"/>
<dbReference type="InterPro" id="IPR002481">
    <property type="entry name" value="FUR"/>
</dbReference>
<dbReference type="InterPro" id="IPR036388">
    <property type="entry name" value="WH-like_DNA-bd_sf"/>
</dbReference>
<evidence type="ECO:0000256" key="4">
    <source>
        <dbReference type="ARBA" id="ARBA00020910"/>
    </source>
</evidence>
<keyword evidence="12 13" id="KW-0408">Iron</keyword>
<evidence type="ECO:0000256" key="12">
    <source>
        <dbReference type="PIRSR" id="PIRSR602481-2"/>
    </source>
</evidence>
<evidence type="ECO:0000256" key="14">
    <source>
        <dbReference type="SAM" id="MobiDB-lite"/>
    </source>
</evidence>
<dbReference type="CDD" id="cd07153">
    <property type="entry name" value="Fur_like"/>
    <property type="match status" value="1"/>
</dbReference>
<sequence>MNKWKDYEQTLRAMLSSAGLKMTRQRRLILNILISMDDHPSAFEIFKRASKVDPTISLSTIYRTMKTLEEHGTVHRHTFSGEPSRFEQADGKHHDHLIDIETGQIIEFSSNLIEQLQEEIAHSLGYNVIHHRFELYGKKQNSSNNVSMNGVKKRSHNRV</sequence>
<dbReference type="Gene3D" id="1.10.10.10">
    <property type="entry name" value="Winged helix-like DNA-binding domain superfamily/Winged helix DNA-binding domain"/>
    <property type="match status" value="1"/>
</dbReference>
<evidence type="ECO:0000256" key="7">
    <source>
        <dbReference type="ARBA" id="ARBA00022723"/>
    </source>
</evidence>
<dbReference type="PANTHER" id="PTHR33202:SF2">
    <property type="entry name" value="FERRIC UPTAKE REGULATION PROTEIN"/>
    <property type="match status" value="1"/>
</dbReference>
<feature type="region of interest" description="Disordered" evidence="14">
    <location>
        <begin position="140"/>
        <end position="159"/>
    </location>
</feature>
<dbReference type="Gene3D" id="3.30.1490.190">
    <property type="match status" value="1"/>
</dbReference>
<evidence type="ECO:0000256" key="5">
    <source>
        <dbReference type="ARBA" id="ARBA00022490"/>
    </source>
</evidence>
<feature type="binding site" evidence="12">
    <location>
        <position position="95"/>
    </location>
    <ligand>
        <name>Fe cation</name>
        <dbReference type="ChEBI" id="CHEBI:24875"/>
    </ligand>
</feature>
<dbReference type="GO" id="GO:0005829">
    <property type="term" value="C:cytosol"/>
    <property type="evidence" value="ECO:0007669"/>
    <property type="project" value="TreeGrafter"/>
</dbReference>
<keyword evidence="7 12" id="KW-0479">Metal-binding</keyword>
<dbReference type="PATRIC" id="fig|1318743.3.peg.1307"/>
<evidence type="ECO:0000256" key="9">
    <source>
        <dbReference type="ARBA" id="ARBA00023015"/>
    </source>
</evidence>
<reference evidence="15 16" key="1">
    <citation type="journal article" date="2015" name="Genome Announc.">
        <title>Complete Genome Sequence of Bartonella ancashensis Strain 20.00, Isolated from the Blood of a Patient with Verruga Peruana.</title>
        <authorList>
            <person name="Hang J."/>
            <person name="Mullins K.E."/>
            <person name="Clifford R.J."/>
            <person name="Onmus-Leone F."/>
            <person name="Yang Y."/>
            <person name="Jiang J."/>
            <person name="Leguia M."/>
            <person name="Kasper M.R."/>
            <person name="Maguina C."/>
            <person name="Lesho E.P."/>
            <person name="Jarman R.G."/>
            <person name="Richards A.L."/>
            <person name="Blazes D."/>
        </authorList>
    </citation>
    <scope>NUCLEOTIDE SEQUENCE [LARGE SCALE GENOMIC DNA]</scope>
    <source>
        <strain evidence="15 16">20.00</strain>
    </source>
</reference>
<evidence type="ECO:0000256" key="1">
    <source>
        <dbReference type="ARBA" id="ARBA00004496"/>
    </source>
</evidence>
<keyword evidence="9 13" id="KW-0805">Transcription regulation</keyword>
<organism evidence="15 16">
    <name type="scientific">Bartonella ancashensis</name>
    <dbReference type="NCBI Taxonomy" id="1318743"/>
    <lineage>
        <taxon>Bacteria</taxon>
        <taxon>Pseudomonadati</taxon>
        <taxon>Pseudomonadota</taxon>
        <taxon>Alphaproteobacteria</taxon>
        <taxon>Hyphomicrobiales</taxon>
        <taxon>Bartonellaceae</taxon>
        <taxon>Bartonella</taxon>
    </lineage>
</organism>
<keyword evidence="6 13" id="KW-0678">Repressor</keyword>
<name>A0A0M3T397_9HYPH</name>
<evidence type="ECO:0000256" key="3">
    <source>
        <dbReference type="ARBA" id="ARBA00011738"/>
    </source>
</evidence>
<protein>
    <recommendedName>
        <fullName evidence="4 13">Ferric uptake regulation protein</fullName>
    </recommendedName>
</protein>
<dbReference type="PANTHER" id="PTHR33202">
    <property type="entry name" value="ZINC UPTAKE REGULATION PROTEIN"/>
    <property type="match status" value="1"/>
</dbReference>
<dbReference type="EMBL" id="CP010401">
    <property type="protein sequence ID" value="ALE04105.1"/>
    <property type="molecule type" value="Genomic_DNA"/>
</dbReference>
<keyword evidence="10 13" id="KW-0238">DNA-binding</keyword>
<dbReference type="Proteomes" id="UP000057213">
    <property type="component" value="Chromosome"/>
</dbReference>
<comment type="subcellular location">
    <subcellularLocation>
        <location evidence="1 13">Cytoplasm</location>
    </subcellularLocation>
</comment>
<keyword evidence="8 13" id="KW-0862">Zinc</keyword>
<dbReference type="GO" id="GO:0008270">
    <property type="term" value="F:zinc ion binding"/>
    <property type="evidence" value="ECO:0007669"/>
    <property type="project" value="TreeGrafter"/>
</dbReference>
<keyword evidence="5 13" id="KW-0963">Cytoplasm</keyword>
<dbReference type="GO" id="GO:0003700">
    <property type="term" value="F:DNA-binding transcription factor activity"/>
    <property type="evidence" value="ECO:0007669"/>
    <property type="project" value="UniProtKB-UniRule"/>
</dbReference>
<evidence type="ECO:0000256" key="6">
    <source>
        <dbReference type="ARBA" id="ARBA00022491"/>
    </source>
</evidence>
<comment type="similarity">
    <text evidence="2 13">Belongs to the Fur family.</text>
</comment>
<feature type="binding site" evidence="12">
    <location>
        <position position="131"/>
    </location>
    <ligand>
        <name>Fe cation</name>
        <dbReference type="ChEBI" id="CHEBI:24875"/>
    </ligand>
</feature>
<dbReference type="Pfam" id="PF01475">
    <property type="entry name" value="FUR"/>
    <property type="match status" value="1"/>
</dbReference>
<evidence type="ECO:0000256" key="11">
    <source>
        <dbReference type="ARBA" id="ARBA00023163"/>
    </source>
</evidence>
<evidence type="ECO:0000256" key="10">
    <source>
        <dbReference type="ARBA" id="ARBA00023125"/>
    </source>
</evidence>
<dbReference type="InterPro" id="IPR036390">
    <property type="entry name" value="WH_DNA-bd_sf"/>
</dbReference>
<feature type="binding site" evidence="12">
    <location>
        <position position="93"/>
    </location>
    <ligand>
        <name>Fe cation</name>
        <dbReference type="ChEBI" id="CHEBI:24875"/>
    </ligand>
</feature>
<evidence type="ECO:0000313" key="15">
    <source>
        <dbReference type="EMBL" id="ALE04105.1"/>
    </source>
</evidence>
<dbReference type="InterPro" id="IPR043135">
    <property type="entry name" value="Fur_C"/>
</dbReference>
<dbReference type="GO" id="GO:1900376">
    <property type="term" value="P:regulation of secondary metabolite biosynthetic process"/>
    <property type="evidence" value="ECO:0007669"/>
    <property type="project" value="TreeGrafter"/>
</dbReference>
<dbReference type="SUPFAM" id="SSF46785">
    <property type="entry name" value="Winged helix' DNA-binding domain"/>
    <property type="match status" value="1"/>
</dbReference>
<evidence type="ECO:0000313" key="16">
    <source>
        <dbReference type="Proteomes" id="UP000057213"/>
    </source>
</evidence>
<evidence type="ECO:0000256" key="13">
    <source>
        <dbReference type="RuleBase" id="RU364037"/>
    </source>
</evidence>
<keyword evidence="11 13" id="KW-0804">Transcription</keyword>
<feature type="binding site" evidence="12">
    <location>
        <position position="114"/>
    </location>
    <ligand>
        <name>Fe cation</name>
        <dbReference type="ChEBI" id="CHEBI:24875"/>
    </ligand>
</feature>
<keyword evidence="16" id="KW-1185">Reference proteome</keyword>
<proteinExistence type="inferred from homology"/>
<comment type="cofactor">
    <cofactor evidence="12">
        <name>Mn(2+)</name>
        <dbReference type="ChEBI" id="CHEBI:29035"/>
    </cofactor>
    <cofactor evidence="12">
        <name>Fe(2+)</name>
        <dbReference type="ChEBI" id="CHEBI:29033"/>
    </cofactor>
    <text evidence="12">Binds 1 Mn(2+) or Fe(2+) ion per subunit.</text>
</comment>
<evidence type="ECO:0000256" key="8">
    <source>
        <dbReference type="ARBA" id="ARBA00022833"/>
    </source>
</evidence>
<gene>
    <name evidence="13" type="primary">fur</name>
    <name evidence="15" type="ORF">PU02_1291</name>
</gene>
<dbReference type="GO" id="GO:0000976">
    <property type="term" value="F:transcription cis-regulatory region binding"/>
    <property type="evidence" value="ECO:0007669"/>
    <property type="project" value="TreeGrafter"/>
</dbReference>
<dbReference type="AlphaFoldDB" id="A0A0M3T397"/>
<evidence type="ECO:0000256" key="2">
    <source>
        <dbReference type="ARBA" id="ARBA00007957"/>
    </source>
</evidence>
<dbReference type="OrthoDB" id="8659436at2"/>
<accession>A0A0M3T397</accession>
<dbReference type="STRING" id="1318743.PU02_1291"/>
<dbReference type="RefSeq" id="WP_053944542.1">
    <property type="nucleotide sequence ID" value="NZ_CP010401.1"/>
</dbReference>
<comment type="subunit">
    <text evidence="3 13">Homodimer.</text>
</comment>